<dbReference type="SUPFAM" id="SSF69318">
    <property type="entry name" value="Integrin alpha N-terminal domain"/>
    <property type="match status" value="1"/>
</dbReference>
<comment type="caution">
    <text evidence="3">The sequence shown here is derived from an EMBL/GenBank/DDBJ whole genome shotgun (WGS) entry which is preliminary data.</text>
</comment>
<dbReference type="InterPro" id="IPR028994">
    <property type="entry name" value="Integrin_alpha_N"/>
</dbReference>
<name>A0ABV2TCK3_9BACT</name>
<evidence type="ECO:0000313" key="3">
    <source>
        <dbReference type="EMBL" id="MET7000764.1"/>
    </source>
</evidence>
<dbReference type="Pfam" id="PF13517">
    <property type="entry name" value="FG-GAP_3"/>
    <property type="match status" value="2"/>
</dbReference>
<protein>
    <submittedName>
        <fullName evidence="3">VCBS repeat-containing protein</fullName>
    </submittedName>
</protein>
<evidence type="ECO:0000313" key="4">
    <source>
        <dbReference type="Proteomes" id="UP001549749"/>
    </source>
</evidence>
<dbReference type="RefSeq" id="WP_354663317.1">
    <property type="nucleotide sequence ID" value="NZ_JBEXAC010000002.1"/>
</dbReference>
<dbReference type="EMBL" id="JBEXAC010000002">
    <property type="protein sequence ID" value="MET7000764.1"/>
    <property type="molecule type" value="Genomic_DNA"/>
</dbReference>
<evidence type="ECO:0000256" key="2">
    <source>
        <dbReference type="SAM" id="SignalP"/>
    </source>
</evidence>
<evidence type="ECO:0000256" key="1">
    <source>
        <dbReference type="ARBA" id="ARBA00022729"/>
    </source>
</evidence>
<dbReference type="PANTHER" id="PTHR44103:SF1">
    <property type="entry name" value="PROPROTEIN CONVERTASE P"/>
    <property type="match status" value="1"/>
</dbReference>
<dbReference type="PANTHER" id="PTHR44103">
    <property type="entry name" value="PROPROTEIN CONVERTASE P"/>
    <property type="match status" value="1"/>
</dbReference>
<dbReference type="Proteomes" id="UP001549749">
    <property type="component" value="Unassembled WGS sequence"/>
</dbReference>
<sequence length="394" mass="44331">MTTGYLKLICYIQLLLLTAHVANAQTRARKGTAVKFSKETLTKKFIAEGVAVGDINRDGKIDVMAGAYWFEAPGWKQHEIAKADSFIVNGGYSNSFLNFCMDVNQDGWLDIVRIDTPGESAVWYENNKNKPGHWKMHMIYPNVGNESPQFVDVDGDGRLDLLCNDPKTKQIIWVRAPFKKGDTKWEKFVISERKDIPGTHMYTHGLGFGDMNGDGRKDVVIKDGWWEAPADPKQPDWTFHPVALSEECSQMYIQDLDGDGDVDIISASAHNYGIWWHEQVKDEQGNAKWIHHVIHKEFSQSHGLALVDVNGDGHPDLVTGKRFFAHNGHDPGEYEPAVLYWFEFVPGKTPAWIPHEIDNNSGVGLHVVVEDINKDGRPDIITGNKKGVHVFKAL</sequence>
<feature type="signal peptide" evidence="2">
    <location>
        <begin position="1"/>
        <end position="24"/>
    </location>
</feature>
<keyword evidence="4" id="KW-1185">Reference proteome</keyword>
<keyword evidence="1 2" id="KW-0732">Signal</keyword>
<dbReference type="Gene3D" id="2.130.10.130">
    <property type="entry name" value="Integrin alpha, N-terminal"/>
    <property type="match status" value="2"/>
</dbReference>
<accession>A0ABV2TCK3</accession>
<organism evidence="3 4">
    <name type="scientific">Chitinophaga defluvii</name>
    <dbReference type="NCBI Taxonomy" id="3163343"/>
    <lineage>
        <taxon>Bacteria</taxon>
        <taxon>Pseudomonadati</taxon>
        <taxon>Bacteroidota</taxon>
        <taxon>Chitinophagia</taxon>
        <taxon>Chitinophagales</taxon>
        <taxon>Chitinophagaceae</taxon>
        <taxon>Chitinophaga</taxon>
    </lineage>
</organism>
<reference evidence="3 4" key="1">
    <citation type="submission" date="2024-06" db="EMBL/GenBank/DDBJ databases">
        <title>Chitinophaga defluvii sp. nov., isolated from municipal sewage.</title>
        <authorList>
            <person name="Zhang L."/>
        </authorList>
    </citation>
    <scope>NUCLEOTIDE SEQUENCE [LARGE SCALE GENOMIC DNA]</scope>
    <source>
        <strain evidence="3 4">H8</strain>
    </source>
</reference>
<proteinExistence type="predicted"/>
<gene>
    <name evidence="3" type="ORF">ABR189_25505</name>
</gene>
<dbReference type="InterPro" id="IPR013517">
    <property type="entry name" value="FG-GAP"/>
</dbReference>
<feature type="chain" id="PRO_5047301228" evidence="2">
    <location>
        <begin position="25"/>
        <end position="394"/>
    </location>
</feature>